<reference evidence="1" key="1">
    <citation type="submission" date="2014-05" db="EMBL/GenBank/DDBJ databases">
        <authorList>
            <person name="Chronopoulou M."/>
        </authorList>
    </citation>
    <scope>NUCLEOTIDE SEQUENCE</scope>
    <source>
        <tissue evidence="1">Whole organism</tissue>
    </source>
</reference>
<proteinExistence type="predicted"/>
<organism evidence="1">
    <name type="scientific">Lepeophtheirus salmonis</name>
    <name type="common">Salmon louse</name>
    <name type="synonym">Caligus salmonis</name>
    <dbReference type="NCBI Taxonomy" id="72036"/>
    <lineage>
        <taxon>Eukaryota</taxon>
        <taxon>Metazoa</taxon>
        <taxon>Ecdysozoa</taxon>
        <taxon>Arthropoda</taxon>
        <taxon>Crustacea</taxon>
        <taxon>Multicrustacea</taxon>
        <taxon>Hexanauplia</taxon>
        <taxon>Copepoda</taxon>
        <taxon>Siphonostomatoida</taxon>
        <taxon>Caligidae</taxon>
        <taxon>Lepeophtheirus</taxon>
    </lineage>
</organism>
<sequence>PVVIDLGIGEVTERINWVSLLSVIHLPHEDCSDLQNESVRIF</sequence>
<name>A0A0K2UX62_LEPSM</name>
<evidence type="ECO:0000313" key="1">
    <source>
        <dbReference type="EMBL" id="CDW42675.1"/>
    </source>
</evidence>
<dbReference type="EMBL" id="HACA01025314">
    <property type="protein sequence ID" value="CDW42675.1"/>
    <property type="molecule type" value="Transcribed_RNA"/>
</dbReference>
<protein>
    <submittedName>
        <fullName evidence="1">Uncharacterized protein</fullName>
    </submittedName>
</protein>
<feature type="non-terminal residue" evidence="1">
    <location>
        <position position="1"/>
    </location>
</feature>
<dbReference type="AlphaFoldDB" id="A0A0K2UX62"/>
<accession>A0A0K2UX62</accession>
<feature type="non-terminal residue" evidence="1">
    <location>
        <position position="42"/>
    </location>
</feature>